<keyword evidence="1" id="KW-0175">Coiled coil</keyword>
<keyword evidence="2" id="KW-0812">Transmembrane</keyword>
<feature type="transmembrane region" description="Helical" evidence="2">
    <location>
        <begin position="24"/>
        <end position="48"/>
    </location>
</feature>
<dbReference type="AlphaFoldDB" id="A0A6A6QSP0"/>
<evidence type="ECO:0000313" key="4">
    <source>
        <dbReference type="Proteomes" id="UP000799750"/>
    </source>
</evidence>
<organism evidence="3 4">
    <name type="scientific">Lophium mytilinum</name>
    <dbReference type="NCBI Taxonomy" id="390894"/>
    <lineage>
        <taxon>Eukaryota</taxon>
        <taxon>Fungi</taxon>
        <taxon>Dikarya</taxon>
        <taxon>Ascomycota</taxon>
        <taxon>Pezizomycotina</taxon>
        <taxon>Dothideomycetes</taxon>
        <taxon>Pleosporomycetidae</taxon>
        <taxon>Mytilinidiales</taxon>
        <taxon>Mytilinidiaceae</taxon>
        <taxon>Lophium</taxon>
    </lineage>
</organism>
<protein>
    <submittedName>
        <fullName evidence="3">Uncharacterized protein</fullName>
    </submittedName>
</protein>
<gene>
    <name evidence="3" type="ORF">BU16DRAFT_561469</name>
</gene>
<keyword evidence="2" id="KW-1133">Transmembrane helix</keyword>
<accession>A0A6A6QSP0</accession>
<evidence type="ECO:0000256" key="2">
    <source>
        <dbReference type="SAM" id="Phobius"/>
    </source>
</evidence>
<dbReference type="EMBL" id="MU004189">
    <property type="protein sequence ID" value="KAF2495169.1"/>
    <property type="molecule type" value="Genomic_DNA"/>
</dbReference>
<proteinExistence type="predicted"/>
<keyword evidence="2" id="KW-0472">Membrane</keyword>
<evidence type="ECO:0000313" key="3">
    <source>
        <dbReference type="EMBL" id="KAF2495169.1"/>
    </source>
</evidence>
<dbReference type="Proteomes" id="UP000799750">
    <property type="component" value="Unassembled WGS sequence"/>
</dbReference>
<keyword evidence="4" id="KW-1185">Reference proteome</keyword>
<evidence type="ECO:0000256" key="1">
    <source>
        <dbReference type="SAM" id="Coils"/>
    </source>
</evidence>
<reference evidence="3" key="1">
    <citation type="journal article" date="2020" name="Stud. Mycol.">
        <title>101 Dothideomycetes genomes: a test case for predicting lifestyles and emergence of pathogens.</title>
        <authorList>
            <person name="Haridas S."/>
            <person name="Albert R."/>
            <person name="Binder M."/>
            <person name="Bloem J."/>
            <person name="Labutti K."/>
            <person name="Salamov A."/>
            <person name="Andreopoulos B."/>
            <person name="Baker S."/>
            <person name="Barry K."/>
            <person name="Bills G."/>
            <person name="Bluhm B."/>
            <person name="Cannon C."/>
            <person name="Castanera R."/>
            <person name="Culley D."/>
            <person name="Daum C."/>
            <person name="Ezra D."/>
            <person name="Gonzalez J."/>
            <person name="Henrissat B."/>
            <person name="Kuo A."/>
            <person name="Liang C."/>
            <person name="Lipzen A."/>
            <person name="Lutzoni F."/>
            <person name="Magnuson J."/>
            <person name="Mondo S."/>
            <person name="Nolan M."/>
            <person name="Ohm R."/>
            <person name="Pangilinan J."/>
            <person name="Park H.-J."/>
            <person name="Ramirez L."/>
            <person name="Alfaro M."/>
            <person name="Sun H."/>
            <person name="Tritt A."/>
            <person name="Yoshinaga Y."/>
            <person name="Zwiers L.-H."/>
            <person name="Turgeon B."/>
            <person name="Goodwin S."/>
            <person name="Spatafora J."/>
            <person name="Crous P."/>
            <person name="Grigoriev I."/>
        </authorList>
    </citation>
    <scope>NUCLEOTIDE SEQUENCE</scope>
    <source>
        <strain evidence="3">CBS 269.34</strain>
    </source>
</reference>
<sequence>MSFHVKEDTTETHKAFTKSRSEQLLLIAFLVPVFISLLGVYFGITLLSEQWLRGDSKMEVRLLRNSQATNGVEIWDLKRRNESQRTLSAEQMADIQRLQREKDEALGEINSLKRGAQSQNDEIVSLREENATLAQAASKLAAELRRHCDESEKL</sequence>
<name>A0A6A6QSP0_9PEZI</name>
<feature type="coiled-coil region" evidence="1">
    <location>
        <begin position="88"/>
        <end position="143"/>
    </location>
</feature>